<keyword evidence="1 2" id="KW-0238">DNA-binding</keyword>
<evidence type="ECO:0000259" key="3">
    <source>
        <dbReference type="PROSITE" id="PS50977"/>
    </source>
</evidence>
<comment type="caution">
    <text evidence="4">The sequence shown here is derived from an EMBL/GenBank/DDBJ whole genome shotgun (WGS) entry which is preliminary data.</text>
</comment>
<dbReference type="SUPFAM" id="SSF46689">
    <property type="entry name" value="Homeodomain-like"/>
    <property type="match status" value="1"/>
</dbReference>
<dbReference type="PROSITE" id="PS50977">
    <property type="entry name" value="HTH_TETR_2"/>
    <property type="match status" value="1"/>
</dbReference>
<evidence type="ECO:0000313" key="4">
    <source>
        <dbReference type="EMBL" id="MQM73407.1"/>
    </source>
</evidence>
<dbReference type="InterPro" id="IPR039532">
    <property type="entry name" value="TetR_C_Firmicutes"/>
</dbReference>
<protein>
    <submittedName>
        <fullName evidence="4">TetR family transcriptional regulator</fullName>
    </submittedName>
</protein>
<dbReference type="Proteomes" id="UP000473648">
    <property type="component" value="Unassembled WGS sequence"/>
</dbReference>
<dbReference type="InterPro" id="IPR009057">
    <property type="entry name" value="Homeodomain-like_sf"/>
</dbReference>
<gene>
    <name evidence="4" type="ORF">FRC53_08365</name>
</gene>
<accession>A0A6L5GT61</accession>
<dbReference type="InterPro" id="IPR001647">
    <property type="entry name" value="HTH_TetR"/>
</dbReference>
<name>A0A6L5GT61_9FIRM</name>
<dbReference type="GO" id="GO:0003677">
    <property type="term" value="F:DNA binding"/>
    <property type="evidence" value="ECO:0007669"/>
    <property type="project" value="UniProtKB-UniRule"/>
</dbReference>
<dbReference type="AlphaFoldDB" id="A0A6L5GT61"/>
<organism evidence="4 5">
    <name type="scientific">Candidatus Pseudoramibacter fermentans</name>
    <dbReference type="NCBI Taxonomy" id="2594427"/>
    <lineage>
        <taxon>Bacteria</taxon>
        <taxon>Bacillati</taxon>
        <taxon>Bacillota</taxon>
        <taxon>Clostridia</taxon>
        <taxon>Eubacteriales</taxon>
        <taxon>Eubacteriaceae</taxon>
        <taxon>Pseudoramibacter</taxon>
    </lineage>
</organism>
<feature type="DNA-binding region" description="H-T-H motif" evidence="2">
    <location>
        <begin position="58"/>
        <end position="77"/>
    </location>
</feature>
<evidence type="ECO:0000256" key="2">
    <source>
        <dbReference type="PROSITE-ProRule" id="PRU00335"/>
    </source>
</evidence>
<evidence type="ECO:0000313" key="5">
    <source>
        <dbReference type="Proteomes" id="UP000473648"/>
    </source>
</evidence>
<dbReference type="Gene3D" id="1.10.357.10">
    <property type="entry name" value="Tetracycline Repressor, domain 2"/>
    <property type="match status" value="1"/>
</dbReference>
<keyword evidence="5" id="KW-1185">Reference proteome</keyword>
<dbReference type="EMBL" id="VOGB01000005">
    <property type="protein sequence ID" value="MQM73407.1"/>
    <property type="molecule type" value="Genomic_DNA"/>
</dbReference>
<feature type="domain" description="HTH tetR-type" evidence="3">
    <location>
        <begin position="35"/>
        <end position="95"/>
    </location>
</feature>
<proteinExistence type="predicted"/>
<sequence>MFSRLICYNKINKQIFTLTVVTFIYVAKEVNILVKNVRTHLLTAFDKLIQAHSLDHITVYQICQTAGVSRQSFYYHFRDIVDLLSAYIQETFNQQMNVHRVPFHWSQSFDHLLRYVQKNQVKFSHIYYSKFFFDFKQILEDYAKSILRPTVKARAHYYRVPLHMEDVELIVWFFKNIFVEEILHFIDNGAISPSESVMTKYLTFVDLSMDEVVIHAFSTDSVPSTRT</sequence>
<reference evidence="4" key="1">
    <citation type="journal article" date="2020" name="Appl. Environ. Microbiol.">
        <title>Medium-Chain Fatty Acid Synthesis by 'Candidatus Weimeria bifida' gen. nov., sp. nov., and 'Candidatus Pseudoramibacter fermentans' sp. nov.</title>
        <authorList>
            <person name="Scarborough M.J."/>
            <person name="Myers K.S."/>
            <person name="Donohue T.J."/>
            <person name="Noguera D.R."/>
        </authorList>
    </citation>
    <scope>NUCLEOTIDE SEQUENCE</scope>
    <source>
        <strain evidence="4">EUB1.1</strain>
    </source>
</reference>
<dbReference type="Pfam" id="PF00440">
    <property type="entry name" value="TetR_N"/>
    <property type="match status" value="1"/>
</dbReference>
<dbReference type="Pfam" id="PF14278">
    <property type="entry name" value="TetR_C_8"/>
    <property type="match status" value="1"/>
</dbReference>
<evidence type="ECO:0000256" key="1">
    <source>
        <dbReference type="ARBA" id="ARBA00023125"/>
    </source>
</evidence>